<feature type="compositionally biased region" description="Gly residues" evidence="2">
    <location>
        <begin position="336"/>
        <end position="348"/>
    </location>
</feature>
<comment type="caution">
    <text evidence="3">The sequence shown here is derived from an EMBL/GenBank/DDBJ whole genome shotgun (WGS) entry which is preliminary data.</text>
</comment>
<organism evidence="3 4">
    <name type="scientific">Hydnum rufescens UP504</name>
    <dbReference type="NCBI Taxonomy" id="1448309"/>
    <lineage>
        <taxon>Eukaryota</taxon>
        <taxon>Fungi</taxon>
        <taxon>Dikarya</taxon>
        <taxon>Basidiomycota</taxon>
        <taxon>Agaricomycotina</taxon>
        <taxon>Agaricomycetes</taxon>
        <taxon>Cantharellales</taxon>
        <taxon>Hydnaceae</taxon>
        <taxon>Hydnum</taxon>
    </lineage>
</organism>
<reference evidence="3" key="1">
    <citation type="journal article" date="2020" name="Nat. Commun.">
        <title>Large-scale genome sequencing of mycorrhizal fungi provides insights into the early evolution of symbiotic traits.</title>
        <authorList>
            <person name="Miyauchi S."/>
            <person name="Kiss E."/>
            <person name="Kuo A."/>
            <person name="Drula E."/>
            <person name="Kohler A."/>
            <person name="Sanchez-Garcia M."/>
            <person name="Morin E."/>
            <person name="Andreopoulos B."/>
            <person name="Barry K.W."/>
            <person name="Bonito G."/>
            <person name="Buee M."/>
            <person name="Carver A."/>
            <person name="Chen C."/>
            <person name="Cichocki N."/>
            <person name="Clum A."/>
            <person name="Culley D."/>
            <person name="Crous P.W."/>
            <person name="Fauchery L."/>
            <person name="Girlanda M."/>
            <person name="Hayes R.D."/>
            <person name="Keri Z."/>
            <person name="LaButti K."/>
            <person name="Lipzen A."/>
            <person name="Lombard V."/>
            <person name="Magnuson J."/>
            <person name="Maillard F."/>
            <person name="Murat C."/>
            <person name="Nolan M."/>
            <person name="Ohm R.A."/>
            <person name="Pangilinan J."/>
            <person name="Pereira M.F."/>
            <person name="Perotto S."/>
            <person name="Peter M."/>
            <person name="Pfister S."/>
            <person name="Riley R."/>
            <person name="Sitrit Y."/>
            <person name="Stielow J.B."/>
            <person name="Szollosi G."/>
            <person name="Zifcakova L."/>
            <person name="Stursova M."/>
            <person name="Spatafora J.W."/>
            <person name="Tedersoo L."/>
            <person name="Vaario L.M."/>
            <person name="Yamada A."/>
            <person name="Yan M."/>
            <person name="Wang P."/>
            <person name="Xu J."/>
            <person name="Bruns T."/>
            <person name="Baldrian P."/>
            <person name="Vilgalys R."/>
            <person name="Dunand C."/>
            <person name="Henrissat B."/>
            <person name="Grigoriev I.V."/>
            <person name="Hibbett D."/>
            <person name="Nagy L.G."/>
            <person name="Martin F.M."/>
        </authorList>
    </citation>
    <scope>NUCLEOTIDE SEQUENCE</scope>
    <source>
        <strain evidence="3">UP504</strain>
    </source>
</reference>
<evidence type="ECO:0000256" key="2">
    <source>
        <dbReference type="SAM" id="MobiDB-lite"/>
    </source>
</evidence>
<dbReference type="InterPro" id="IPR011990">
    <property type="entry name" value="TPR-like_helical_dom_sf"/>
</dbReference>
<dbReference type="GO" id="GO:0045048">
    <property type="term" value="P:protein insertion into ER membrane"/>
    <property type="evidence" value="ECO:0007669"/>
    <property type="project" value="InterPro"/>
</dbReference>
<dbReference type="OrthoDB" id="10252405at2759"/>
<keyword evidence="4" id="KW-1185">Reference proteome</keyword>
<evidence type="ECO:0000256" key="1">
    <source>
        <dbReference type="ARBA" id="ARBA00005351"/>
    </source>
</evidence>
<comment type="similarity">
    <text evidence="1">Belongs to the GET4 family.</text>
</comment>
<name>A0A9P6B3G5_9AGAM</name>
<dbReference type="PANTHER" id="PTHR12875:SF0">
    <property type="entry name" value="GOLGI TO ER TRAFFIC PROTEIN 4 HOMOLOG"/>
    <property type="match status" value="1"/>
</dbReference>
<dbReference type="EMBL" id="MU128935">
    <property type="protein sequence ID" value="KAF9517024.1"/>
    <property type="molecule type" value="Genomic_DNA"/>
</dbReference>
<dbReference type="GO" id="GO:0005829">
    <property type="term" value="C:cytosol"/>
    <property type="evidence" value="ECO:0007669"/>
    <property type="project" value="TreeGrafter"/>
</dbReference>
<dbReference type="Proteomes" id="UP000886523">
    <property type="component" value="Unassembled WGS sequence"/>
</dbReference>
<dbReference type="AlphaFoldDB" id="A0A9P6B3G5"/>
<protein>
    <submittedName>
        <fullName evidence="3">Uncharacterized protein</fullName>
    </submittedName>
</protein>
<dbReference type="InterPro" id="IPR007317">
    <property type="entry name" value="GET4"/>
</dbReference>
<sequence>MSSSDKALNAILPLIAAGQAYEAHQKARTFASRYMKTNAYDTAIQVLFQSARELLKNGHAGSGTDLGVFVIEVYYAKEQEVNNTSRGILTQLIALTGSQGAWRKTLIDKAVTWSADFGTSQSGDPELQHYISGLLYKGFVRSRRAHLLAAGDRDSARLLATTMIKWMPPNGSAAMFATRGVLPFLLCRNILAARVFLSDFIAQLIRQQPSILSLSSPITLSSDNSADDEIYITTDPTLNFLQLAIRTCQRGNGLSADIQRQAKAAFIDLFRRYKTKSEIVASPAMNKAAAQLGDIYFGIPLPRQGNPLHDMMTSLFGKEPTVGSSASRGPFRGRGRGVGPGPSSGGLD</sequence>
<feature type="region of interest" description="Disordered" evidence="2">
    <location>
        <begin position="317"/>
        <end position="348"/>
    </location>
</feature>
<evidence type="ECO:0000313" key="3">
    <source>
        <dbReference type="EMBL" id="KAF9517024.1"/>
    </source>
</evidence>
<dbReference type="PANTHER" id="PTHR12875">
    <property type="entry name" value="GOLGI TO ER TRAFFIC PROTEIN 4 HOMOLOG"/>
    <property type="match status" value="1"/>
</dbReference>
<proteinExistence type="inferred from homology"/>
<dbReference type="Pfam" id="PF04190">
    <property type="entry name" value="GET4"/>
    <property type="match status" value="1"/>
</dbReference>
<evidence type="ECO:0000313" key="4">
    <source>
        <dbReference type="Proteomes" id="UP000886523"/>
    </source>
</evidence>
<accession>A0A9P6B3G5</accession>
<dbReference type="Gene3D" id="1.25.40.10">
    <property type="entry name" value="Tetratricopeptide repeat domain"/>
    <property type="match status" value="1"/>
</dbReference>
<gene>
    <name evidence="3" type="ORF">BS47DRAFT_593795</name>
</gene>